<accession>A0AAW2BTD8</accession>
<proteinExistence type="predicted"/>
<feature type="compositionally biased region" description="Basic and acidic residues" evidence="1">
    <location>
        <begin position="559"/>
        <end position="576"/>
    </location>
</feature>
<dbReference type="EMBL" id="JAZDWU010000010">
    <property type="protein sequence ID" value="KAK9988601.1"/>
    <property type="molecule type" value="Genomic_DNA"/>
</dbReference>
<dbReference type="InterPro" id="IPR019557">
    <property type="entry name" value="AminoTfrase-like_pln_mobile"/>
</dbReference>
<evidence type="ECO:0000313" key="3">
    <source>
        <dbReference type="EMBL" id="KAK9988601.1"/>
    </source>
</evidence>
<name>A0AAW2BTD8_9ROSI</name>
<dbReference type="Proteomes" id="UP001459277">
    <property type="component" value="Unassembled WGS sequence"/>
</dbReference>
<feature type="region of interest" description="Disordered" evidence="1">
    <location>
        <begin position="559"/>
        <end position="596"/>
    </location>
</feature>
<gene>
    <name evidence="3" type="ORF">SO802_028840</name>
</gene>
<protein>
    <recommendedName>
        <fullName evidence="2">Aminotransferase-like plant mobile domain-containing protein</fullName>
    </recommendedName>
</protein>
<organism evidence="3 4">
    <name type="scientific">Lithocarpus litseifolius</name>
    <dbReference type="NCBI Taxonomy" id="425828"/>
    <lineage>
        <taxon>Eukaryota</taxon>
        <taxon>Viridiplantae</taxon>
        <taxon>Streptophyta</taxon>
        <taxon>Embryophyta</taxon>
        <taxon>Tracheophyta</taxon>
        <taxon>Spermatophyta</taxon>
        <taxon>Magnoliopsida</taxon>
        <taxon>eudicotyledons</taxon>
        <taxon>Gunneridae</taxon>
        <taxon>Pentapetalae</taxon>
        <taxon>rosids</taxon>
        <taxon>fabids</taxon>
        <taxon>Fagales</taxon>
        <taxon>Fagaceae</taxon>
        <taxon>Lithocarpus</taxon>
    </lineage>
</organism>
<reference evidence="3 4" key="1">
    <citation type="submission" date="2024-01" db="EMBL/GenBank/DDBJ databases">
        <title>A telomere-to-telomere, gap-free genome of sweet tea (Lithocarpus litseifolius).</title>
        <authorList>
            <person name="Zhou J."/>
        </authorList>
    </citation>
    <scope>NUCLEOTIDE SEQUENCE [LARGE SCALE GENOMIC DNA]</scope>
    <source>
        <strain evidence="3">Zhou-2022a</strain>
        <tissue evidence="3">Leaf</tissue>
    </source>
</reference>
<feature type="domain" description="Aminotransferase-like plant mobile" evidence="2">
    <location>
        <begin position="31"/>
        <end position="189"/>
    </location>
</feature>
<dbReference type="Pfam" id="PF10536">
    <property type="entry name" value="PMD"/>
    <property type="match status" value="1"/>
</dbReference>
<dbReference type="InterPro" id="IPR044824">
    <property type="entry name" value="MAIN-like"/>
</dbReference>
<dbReference type="PANTHER" id="PTHR46033">
    <property type="entry name" value="PROTEIN MAIN-LIKE 2"/>
    <property type="match status" value="1"/>
</dbReference>
<dbReference type="AlphaFoldDB" id="A0AAW2BTD8"/>
<keyword evidence="4" id="KW-1185">Reference proteome</keyword>
<evidence type="ECO:0000259" key="2">
    <source>
        <dbReference type="Pfam" id="PF10536"/>
    </source>
</evidence>
<sequence>MLTPYNFSVITGLRLGSERIKVNDFLTLKEIKSLSGVVPSKLKRKNVPLMWLYENIESCKTMATGTRMFMLLFTGTFLCPDLGSIVSLRYLWSLRDINQINNYDWGGMAYATFLHFMTQLSRHSLSSLRGAPFVWQVWMYEYFGVGPQVREDVDRIYPRFLCCLPKYHLSKPSKCSLEVWCMVIDNITIVDMSLDPWLGCEEYVECEWALELNGRQVLFEHGHGRVVWPAFLQPRYLYFVIMSKEEEEGEENPPSSHASSSSSSFMEAYPHIPKWQYEVMNPVGSYSSMALDRPKHTPNVDVDLVEESMRMIGDLQLVARTQSSQYVINEASWYQDQFYSLQTRGNQGFGKRQNQVGLPSCRCETYDLEDHVFRFKTAELCPTIEEFSAILGYDPSKKSVAVSCDPRQREFLFDALGLNSVFHDGVSQNFLGSPLTLQIWLIERLDMIARPTIGSHHTFIVGLRRATFYKADRLLRQFEYEQGMPSGKGRKPFTPMDTNPTSIRNMLLGLEMVDRMDQSFVKVHFHRMTNEYSNWLVDKIADNEADMVTMRKEFLRDNRERHDDDNYEFKRRDKGDIVPSSDGINEQPKKKRPKTK</sequence>
<evidence type="ECO:0000313" key="4">
    <source>
        <dbReference type="Proteomes" id="UP001459277"/>
    </source>
</evidence>
<comment type="caution">
    <text evidence="3">The sequence shown here is derived from an EMBL/GenBank/DDBJ whole genome shotgun (WGS) entry which is preliminary data.</text>
</comment>
<dbReference type="GO" id="GO:0010073">
    <property type="term" value="P:meristem maintenance"/>
    <property type="evidence" value="ECO:0007669"/>
    <property type="project" value="InterPro"/>
</dbReference>
<evidence type="ECO:0000256" key="1">
    <source>
        <dbReference type="SAM" id="MobiDB-lite"/>
    </source>
</evidence>
<dbReference type="PANTHER" id="PTHR46033:SF8">
    <property type="entry name" value="PROTEIN MAINTENANCE OF MERISTEMS-LIKE"/>
    <property type="match status" value="1"/>
</dbReference>